<sequence length="992" mass="112420">MNSLESNEIGPEGANALAEALRVNQTAACLLWAFSDRVRGMGFGDDARVQASKAHGEEARAFGVVPSTVPVEVFERDSKDSATNTIIFLKAGLFAEDALHELKVVVVGPQRVGKTTLTNALLNKGKSANPTSRGEDKETTISVDVFQVPFKVRDDLRPATKDFLGRELAAKKQGQISLWDFGGQEEYYMTHALFLSSRSLVMVVVNMEAYEDTDASFEACAGNWLRALLVQLVRPRVVVVGTKADRVDASLGRAKMDSLVRRINMLNARVQTAVREFGNGDFEGLRFTEPAQFLVSGVELEEGDGVVGLFDFLCEMASDTEKGIALRVPQSFEDLRVLLRKQAKMGVRVVEFSQLLHDTGLGPDTLRVALRLFHDLGIVLFYEHEQNEALRGVVFVEPRWVVELIRSVFRHDLFWRPESKKDGTLYDSDLDAPRELKEKLHERCVLDERLLCRFPVWRDLDGPTLELGVNLLVQFALVYEIPRDSLGDPREFMTPLFLRKGFSGALQSAGKRRGSRLRESMARVVQGLRRSQRQTFSSSATTLSQRYEFFAFVPHGLFLRYVARSHRLAEIYQLEEHRALAKAKFRTHGEKSVYVLLEEVRDEQDGTGRVDISCTVESIEKGDVDNLSRTFRLFVDEMDQMLQDSFRQVPFKALVLDAKKRRGVMVEDLSKAQADGFDEVDAYDTQATVLARQPSGKVLVAEHVPLVKELSKFAVDPRLHKRTPYQVRHKVNQAIVHQLKLAEKSLQEILEETQRQLNTIRIYCSLPTDDAEFGLHQHDNLRGKISEALARPNDYFVQDRVRVEALCDLVRRCSTRLLRTKWDTFLSHSWGEEEATHDRVVNLELRLRDEHGIASWLDDKDMEGQVNPAMAFGIDNSQTFCVVLTTDYADKVREQGKNGNCGREYFYAENHKDVEDFVPLLLDEKMKDPDELAGMIAVTGATYFELFDPSKLDQVLPQVAATILKRLFPFDDEADREQLLQLYPATSNVRNF</sequence>
<feature type="domain" description="Roc" evidence="3">
    <location>
        <begin position="95"/>
        <end position="320"/>
    </location>
</feature>
<gene>
    <name evidence="4" type="ORF">SCF082_LOCUS3198</name>
</gene>
<keyword evidence="2" id="KW-0547">Nucleotide-binding</keyword>
<dbReference type="Pfam" id="PF08477">
    <property type="entry name" value="Roc"/>
    <property type="match status" value="1"/>
</dbReference>
<keyword evidence="5" id="KW-1185">Reference proteome</keyword>
<name>A0ABP0HSN7_9DINO</name>
<dbReference type="Pfam" id="PF13676">
    <property type="entry name" value="TIR_2"/>
    <property type="match status" value="1"/>
</dbReference>
<dbReference type="SUPFAM" id="SSF52200">
    <property type="entry name" value="Toll/Interleukin receptor TIR domain"/>
    <property type="match status" value="1"/>
</dbReference>
<evidence type="ECO:0000259" key="3">
    <source>
        <dbReference type="PROSITE" id="PS51424"/>
    </source>
</evidence>
<keyword evidence="4" id="KW-0418">Kinase</keyword>
<organism evidence="4 5">
    <name type="scientific">Durusdinium trenchii</name>
    <dbReference type="NCBI Taxonomy" id="1381693"/>
    <lineage>
        <taxon>Eukaryota</taxon>
        <taxon>Sar</taxon>
        <taxon>Alveolata</taxon>
        <taxon>Dinophyceae</taxon>
        <taxon>Suessiales</taxon>
        <taxon>Symbiodiniaceae</taxon>
        <taxon>Durusdinium</taxon>
    </lineage>
</organism>
<dbReference type="EMBL" id="CAXAMM010001620">
    <property type="protein sequence ID" value="CAK8992718.1"/>
    <property type="molecule type" value="Genomic_DNA"/>
</dbReference>
<protein>
    <submittedName>
        <fullName evidence="4">Probable serine/threonine-protein kinase roco5 (Ras of complex proteins and C-terminal of roc 5)</fullName>
    </submittedName>
</protein>
<keyword evidence="4" id="KW-0808">Transferase</keyword>
<comment type="caution">
    <text evidence="4">The sequence shown here is derived from an EMBL/GenBank/DDBJ whole genome shotgun (WGS) entry which is preliminary data.</text>
</comment>
<dbReference type="PANTHER" id="PTHR47679">
    <property type="entry name" value="PROTEIN TORNADO 1"/>
    <property type="match status" value="1"/>
</dbReference>
<dbReference type="PRINTS" id="PR00449">
    <property type="entry name" value="RASTRNSFRMNG"/>
</dbReference>
<dbReference type="Gene3D" id="3.40.50.10140">
    <property type="entry name" value="Toll/interleukin-1 receptor homology (TIR) domain"/>
    <property type="match status" value="1"/>
</dbReference>
<dbReference type="PANTHER" id="PTHR47679:SF2">
    <property type="entry name" value="C-TERMINAL OF ROC (COR) DOMAIN-CONTAINING PROTEIN"/>
    <property type="match status" value="1"/>
</dbReference>
<reference evidence="4 5" key="1">
    <citation type="submission" date="2024-02" db="EMBL/GenBank/DDBJ databases">
        <authorList>
            <person name="Chen Y."/>
            <person name="Shah S."/>
            <person name="Dougan E. K."/>
            <person name="Thang M."/>
            <person name="Chan C."/>
        </authorList>
    </citation>
    <scope>NUCLEOTIDE SEQUENCE [LARGE SCALE GENOMIC DNA]</scope>
</reference>
<dbReference type="PROSITE" id="PS51424">
    <property type="entry name" value="ROC"/>
    <property type="match status" value="1"/>
</dbReference>
<dbReference type="Proteomes" id="UP001642464">
    <property type="component" value="Unassembled WGS sequence"/>
</dbReference>
<evidence type="ECO:0000256" key="2">
    <source>
        <dbReference type="ARBA" id="ARBA00022741"/>
    </source>
</evidence>
<dbReference type="SUPFAM" id="SSF52540">
    <property type="entry name" value="P-loop containing nucleoside triphosphate hydrolases"/>
    <property type="match status" value="1"/>
</dbReference>
<dbReference type="InterPro" id="IPR035897">
    <property type="entry name" value="Toll_tir_struct_dom_sf"/>
</dbReference>
<evidence type="ECO:0000313" key="5">
    <source>
        <dbReference type="Proteomes" id="UP001642464"/>
    </source>
</evidence>
<dbReference type="Gene3D" id="3.40.50.300">
    <property type="entry name" value="P-loop containing nucleotide triphosphate hydrolases"/>
    <property type="match status" value="1"/>
</dbReference>
<evidence type="ECO:0000313" key="4">
    <source>
        <dbReference type="EMBL" id="CAK8992718.1"/>
    </source>
</evidence>
<keyword evidence="1" id="KW-0677">Repeat</keyword>
<dbReference type="InterPro" id="IPR027417">
    <property type="entry name" value="P-loop_NTPase"/>
</dbReference>
<dbReference type="InterPro" id="IPR000157">
    <property type="entry name" value="TIR_dom"/>
</dbReference>
<accession>A0ABP0HSN7</accession>
<proteinExistence type="predicted"/>
<dbReference type="GO" id="GO:0016301">
    <property type="term" value="F:kinase activity"/>
    <property type="evidence" value="ECO:0007669"/>
    <property type="project" value="UniProtKB-KW"/>
</dbReference>
<evidence type="ECO:0000256" key="1">
    <source>
        <dbReference type="ARBA" id="ARBA00022737"/>
    </source>
</evidence>
<dbReference type="InterPro" id="IPR020859">
    <property type="entry name" value="ROC"/>
</dbReference>